<dbReference type="SUPFAM" id="SSF51735">
    <property type="entry name" value="NAD(P)-binding Rossmann-fold domains"/>
    <property type="match status" value="1"/>
</dbReference>
<name>A0ABU7CED7_9TELE</name>
<sequence>MAKFVLAGKADCPYYAKAELLADVLQRSLPNFRVHKISVLPAEWKEWLESTCERNGWKHNNSPLVWRELVEQGGKGMLLGGFSDFLNHCQDYYGITSDMSTDVMQRIAAENLETQSSLTAEERHCLSLIQPLHVWITGALSLTCQILIPSLLSTEVFPKDAAVALHLLHLEGDEEEMQRLKMDVEDLAPSVLLQVIVHTDLDQAFHEASIILLLDDFRNDAGNETKLRVTTEHYREYGHLIDGRANKQVKVIVSGDSFVNLRCSLLVENAPSINSHQFVATATQLENEARAVLAKKMRVRPSDVTDVIVWGNVSGSFIIDLQRAKVFNYRGAIRGPASFPQSVLQILHDRKWLETEFQQQVRLQRAVVVSKTGHAAAISATNGILRVLKAWHGAYGQDEVFSVGVLCTGFFKLPNGIILSVPVTFMDGKWSVLLDVTVDNKLQEELKLCAKELLQVFHNKAPKTKQSTYS</sequence>
<dbReference type="Gene3D" id="3.90.110.10">
    <property type="entry name" value="Lactate dehydrogenase/glycoside hydrolase, family 4, C-terminal"/>
    <property type="match status" value="1"/>
</dbReference>
<dbReference type="PANTHER" id="PTHR23382">
    <property type="entry name" value="MALATE DEHYDROGENASE"/>
    <property type="match status" value="1"/>
</dbReference>
<dbReference type="InterPro" id="IPR022383">
    <property type="entry name" value="Lactate/malate_DH_C"/>
</dbReference>
<evidence type="ECO:0000313" key="5">
    <source>
        <dbReference type="Proteomes" id="UP001345963"/>
    </source>
</evidence>
<protein>
    <recommendedName>
        <fullName evidence="3">Lactate/malate dehydrogenase C-terminal domain-containing protein</fullName>
    </recommendedName>
</protein>
<keyword evidence="2" id="KW-0560">Oxidoreductase</keyword>
<reference evidence="4 5" key="1">
    <citation type="submission" date="2021-07" db="EMBL/GenBank/DDBJ databases">
        <authorList>
            <person name="Palmer J.M."/>
        </authorList>
    </citation>
    <scope>NUCLEOTIDE SEQUENCE [LARGE SCALE GENOMIC DNA]</scope>
    <source>
        <strain evidence="4 5">AT_MEX2019</strain>
        <tissue evidence="4">Muscle</tissue>
    </source>
</reference>
<comment type="similarity">
    <text evidence="1">Belongs to the LDH/MDH superfamily. MDH type 2 family.</text>
</comment>
<evidence type="ECO:0000256" key="2">
    <source>
        <dbReference type="ARBA" id="ARBA00023002"/>
    </source>
</evidence>
<evidence type="ECO:0000256" key="1">
    <source>
        <dbReference type="ARBA" id="ARBA00009613"/>
    </source>
</evidence>
<organism evidence="4 5">
    <name type="scientific">Ataeniobius toweri</name>
    <dbReference type="NCBI Taxonomy" id="208326"/>
    <lineage>
        <taxon>Eukaryota</taxon>
        <taxon>Metazoa</taxon>
        <taxon>Chordata</taxon>
        <taxon>Craniata</taxon>
        <taxon>Vertebrata</taxon>
        <taxon>Euteleostomi</taxon>
        <taxon>Actinopterygii</taxon>
        <taxon>Neopterygii</taxon>
        <taxon>Teleostei</taxon>
        <taxon>Neoteleostei</taxon>
        <taxon>Acanthomorphata</taxon>
        <taxon>Ovalentaria</taxon>
        <taxon>Atherinomorphae</taxon>
        <taxon>Cyprinodontiformes</taxon>
        <taxon>Goodeidae</taxon>
        <taxon>Ataeniobius</taxon>
    </lineage>
</organism>
<feature type="domain" description="Lactate/malate dehydrogenase C-terminal" evidence="3">
    <location>
        <begin position="288"/>
        <end position="456"/>
    </location>
</feature>
<dbReference type="Gene3D" id="3.40.50.720">
    <property type="entry name" value="NAD(P)-binding Rossmann-like Domain"/>
    <property type="match status" value="1"/>
</dbReference>
<evidence type="ECO:0000313" key="4">
    <source>
        <dbReference type="EMBL" id="MED6259944.1"/>
    </source>
</evidence>
<evidence type="ECO:0000259" key="3">
    <source>
        <dbReference type="Pfam" id="PF02866"/>
    </source>
</evidence>
<dbReference type="Pfam" id="PF02866">
    <property type="entry name" value="Ldh_1_C"/>
    <property type="match status" value="1"/>
</dbReference>
<dbReference type="InterPro" id="IPR015955">
    <property type="entry name" value="Lactate_DH/Glyco_Ohase_4_C"/>
</dbReference>
<dbReference type="InterPro" id="IPR010945">
    <property type="entry name" value="Malate_DH_type2"/>
</dbReference>
<dbReference type="InterPro" id="IPR036291">
    <property type="entry name" value="NAD(P)-bd_dom_sf"/>
</dbReference>
<dbReference type="EMBL" id="JAHUTI010088554">
    <property type="protein sequence ID" value="MED6259944.1"/>
    <property type="molecule type" value="Genomic_DNA"/>
</dbReference>
<gene>
    <name evidence="4" type="ORF">ATANTOWER_019955</name>
</gene>
<keyword evidence="5" id="KW-1185">Reference proteome</keyword>
<comment type="caution">
    <text evidence="4">The sequence shown here is derived from an EMBL/GenBank/DDBJ whole genome shotgun (WGS) entry which is preliminary data.</text>
</comment>
<proteinExistence type="inferred from homology"/>
<dbReference type="SUPFAM" id="SSF56327">
    <property type="entry name" value="LDH C-terminal domain-like"/>
    <property type="match status" value="1"/>
</dbReference>
<accession>A0ABU7CED7</accession>
<dbReference type="Proteomes" id="UP001345963">
    <property type="component" value="Unassembled WGS sequence"/>
</dbReference>